<dbReference type="Gene3D" id="1.20.1420.20">
    <property type="entry name" value="M75 peptidase, HXXE motif"/>
    <property type="match status" value="1"/>
</dbReference>
<evidence type="ECO:0000259" key="8">
    <source>
        <dbReference type="PROSITE" id="PS51007"/>
    </source>
</evidence>
<accession>A0A9W6B674</accession>
<dbReference type="InterPro" id="IPR009056">
    <property type="entry name" value="Cyt_c-like_dom"/>
</dbReference>
<comment type="caution">
    <text evidence="9">The sequence shown here is derived from an EMBL/GenBank/DDBJ whole genome shotgun (WGS) entry which is preliminary data.</text>
</comment>
<dbReference type="InterPro" id="IPR038352">
    <property type="entry name" value="Imelysin_sf"/>
</dbReference>
<dbReference type="InterPro" id="IPR036909">
    <property type="entry name" value="Cyt_c-like_dom_sf"/>
</dbReference>
<feature type="domain" description="Cytochrome c" evidence="8">
    <location>
        <begin position="463"/>
        <end position="609"/>
    </location>
</feature>
<dbReference type="GO" id="GO:0004130">
    <property type="term" value="F:cytochrome-c peroxidase activity"/>
    <property type="evidence" value="ECO:0007669"/>
    <property type="project" value="TreeGrafter"/>
</dbReference>
<evidence type="ECO:0000256" key="2">
    <source>
        <dbReference type="ARBA" id="ARBA00022617"/>
    </source>
</evidence>
<evidence type="ECO:0000256" key="3">
    <source>
        <dbReference type="ARBA" id="ARBA00022723"/>
    </source>
</evidence>
<dbReference type="AlphaFoldDB" id="A0A9W6B674"/>
<evidence type="ECO:0000256" key="6">
    <source>
        <dbReference type="ARBA" id="ARBA00023004"/>
    </source>
</evidence>
<keyword evidence="10" id="KW-1185">Reference proteome</keyword>
<protein>
    <submittedName>
        <fullName evidence="9">Cytochrome-c peroxidase</fullName>
    </submittedName>
</protein>
<feature type="domain" description="Cytochrome c" evidence="8">
    <location>
        <begin position="310"/>
        <end position="444"/>
    </location>
</feature>
<evidence type="ECO:0000313" key="10">
    <source>
        <dbReference type="Proteomes" id="UP001143545"/>
    </source>
</evidence>
<keyword evidence="9" id="KW-0575">Peroxidase</keyword>
<keyword evidence="3 7" id="KW-0479">Metal-binding</keyword>
<dbReference type="SUPFAM" id="SSF46626">
    <property type="entry name" value="Cytochrome c"/>
    <property type="match status" value="2"/>
</dbReference>
<keyword evidence="5" id="KW-0560">Oxidoreductase</keyword>
<name>A0A9W6B674_9FLAO</name>
<evidence type="ECO:0000256" key="7">
    <source>
        <dbReference type="PROSITE-ProRule" id="PRU00433"/>
    </source>
</evidence>
<evidence type="ECO:0000256" key="4">
    <source>
        <dbReference type="ARBA" id="ARBA00022729"/>
    </source>
</evidence>
<dbReference type="Pfam" id="PF03150">
    <property type="entry name" value="CCP_MauG"/>
    <property type="match status" value="1"/>
</dbReference>
<evidence type="ECO:0000256" key="1">
    <source>
        <dbReference type="ARBA" id="ARBA00004196"/>
    </source>
</evidence>
<dbReference type="PANTHER" id="PTHR30600">
    <property type="entry name" value="CYTOCHROME C PEROXIDASE-RELATED"/>
    <property type="match status" value="1"/>
</dbReference>
<reference evidence="9" key="1">
    <citation type="submission" date="2022-07" db="EMBL/GenBank/DDBJ databases">
        <title>Taxonomy of Novel Oxalotrophic and Methylotrophic Bacteria.</title>
        <authorList>
            <person name="Sahin N."/>
            <person name="Tani A."/>
        </authorList>
    </citation>
    <scope>NUCLEOTIDE SEQUENCE</scope>
    <source>
        <strain evidence="9">AM327</strain>
    </source>
</reference>
<sequence length="621" mass="70198">MKKLRTGSVVILAIVLLSSVAFVSFTPTKDTAAKGFLLKELDLLNKNFYELDAIAEMYKNGNAELSILQSAITKSRLQYKRIEFYLEFYYPEFVKSHINGAPLLHTEVEGTNINVLTPEGLQSLDELIFSDNAYEERAHVFGLARKLVSNYSMLHKRLTENDVPDFLEIESLRLELVRIFSLGVTGFDTPGSLNALQEAAAALTGMKMYFSEVYGSDQGTAEEERVLLLFDKATDYLKAHTDFNTFDRLTFLKTYIDPLYLQLKYFNSRYTSDYLSYTASWNTQSESIFSRDFLNPYAFTGLKKEEDSKELYDLGKKLFYDPLISGDKKFSCATCHQPSKGFADGVAKSMSNVQGKTVLRNAPTLLNAVYADRYFYDLRAFTLEQQAEHVIFNPAEFNTAYSAIIKKLEASKEYVKMFTKVFGKDGVSRDNFSKALASYVLSLQSFDSDFDKYVRGEINTLPNSVKNGFNLFTGKANCATCHFSPTFSGLVPPLYNENESEILGVLADNTSIPHMLDADEGRYENSVHVERAWIYKKSFKTSTVRNVKLTGPYFHNGAYKTLEEVVDFYDQGGGVGMGLNVTNQTLPEDALNLTEQEKKDLIVFMEYLTDNSAGEKLIHKN</sequence>
<keyword evidence="4" id="KW-0732">Signal</keyword>
<dbReference type="GO" id="GO:0009055">
    <property type="term" value="F:electron transfer activity"/>
    <property type="evidence" value="ECO:0007669"/>
    <property type="project" value="InterPro"/>
</dbReference>
<evidence type="ECO:0000256" key="5">
    <source>
        <dbReference type="ARBA" id="ARBA00023002"/>
    </source>
</evidence>
<dbReference type="InterPro" id="IPR004852">
    <property type="entry name" value="Di-haem_cyt_c_peroxidsae"/>
</dbReference>
<keyword evidence="2 7" id="KW-0349">Heme</keyword>
<dbReference type="GO" id="GO:0030313">
    <property type="term" value="C:cell envelope"/>
    <property type="evidence" value="ECO:0007669"/>
    <property type="project" value="UniProtKB-SubCell"/>
</dbReference>
<dbReference type="GO" id="GO:0020037">
    <property type="term" value="F:heme binding"/>
    <property type="evidence" value="ECO:0007669"/>
    <property type="project" value="InterPro"/>
</dbReference>
<dbReference type="RefSeq" id="WP_281753071.1">
    <property type="nucleotide sequence ID" value="NZ_BRVP01000006.1"/>
</dbReference>
<keyword evidence="6 7" id="KW-0408">Iron</keyword>
<evidence type="ECO:0000313" key="9">
    <source>
        <dbReference type="EMBL" id="GLB52019.1"/>
    </source>
</evidence>
<organism evidence="9 10">
    <name type="scientific">Neptunitalea chrysea</name>
    <dbReference type="NCBI Taxonomy" id="1647581"/>
    <lineage>
        <taxon>Bacteria</taxon>
        <taxon>Pseudomonadati</taxon>
        <taxon>Bacteroidota</taxon>
        <taxon>Flavobacteriia</taxon>
        <taxon>Flavobacteriales</taxon>
        <taxon>Flavobacteriaceae</taxon>
        <taxon>Neptunitalea</taxon>
    </lineage>
</organism>
<dbReference type="EMBL" id="BRVP01000006">
    <property type="protein sequence ID" value="GLB52019.1"/>
    <property type="molecule type" value="Genomic_DNA"/>
</dbReference>
<dbReference type="Proteomes" id="UP001143545">
    <property type="component" value="Unassembled WGS sequence"/>
</dbReference>
<gene>
    <name evidence="9" type="ORF">NBRC110019_10580</name>
</gene>
<proteinExistence type="predicted"/>
<dbReference type="GO" id="GO:0046872">
    <property type="term" value="F:metal ion binding"/>
    <property type="evidence" value="ECO:0007669"/>
    <property type="project" value="UniProtKB-KW"/>
</dbReference>
<dbReference type="InterPro" id="IPR051395">
    <property type="entry name" value="Cytochrome_c_Peroxidase/MauG"/>
</dbReference>
<dbReference type="PANTHER" id="PTHR30600:SF10">
    <property type="entry name" value="BLL6722 PROTEIN"/>
    <property type="match status" value="1"/>
</dbReference>
<dbReference type="PROSITE" id="PS51007">
    <property type="entry name" value="CYTC"/>
    <property type="match status" value="2"/>
</dbReference>
<dbReference type="Gene3D" id="1.10.760.10">
    <property type="entry name" value="Cytochrome c-like domain"/>
    <property type="match status" value="2"/>
</dbReference>
<comment type="subcellular location">
    <subcellularLocation>
        <location evidence="1">Cell envelope</location>
    </subcellularLocation>
</comment>